<proteinExistence type="predicted"/>
<dbReference type="AlphaFoldDB" id="A0A0E0EFE9"/>
<sequence>MPPAAAASGRPATGHGGRELLPRGLLWPDPPSVESAPTPPPPSSFLAAAMASTPAKPPPQTLCRRALMAVPSPGRHAIAIMSSRRRSGRTRTGQIWPQRRGIRCLPTPPRRLHLRPLRMFTGPNNKSDYQLFFRTRGAFRSLGGNGLIVIVYFWGATLRILGSNLDDVPCIVLIITVENHGPAVTGHAVRSLYGAPW</sequence>
<dbReference type="EnsemblPlants" id="OMERI07G21090.2">
    <property type="protein sequence ID" value="OMERI07G21090.2"/>
    <property type="gene ID" value="OMERI07G21090"/>
</dbReference>
<name>A0A0E0EFE9_9ORYZ</name>
<reference evidence="2" key="2">
    <citation type="submission" date="2018-05" db="EMBL/GenBank/DDBJ databases">
        <title>OmerRS3 (Oryza meridionalis Reference Sequence Version 3).</title>
        <authorList>
            <person name="Zhang J."/>
            <person name="Kudrna D."/>
            <person name="Lee S."/>
            <person name="Talag J."/>
            <person name="Welchert J."/>
            <person name="Wing R.A."/>
        </authorList>
    </citation>
    <scope>NUCLEOTIDE SEQUENCE [LARGE SCALE GENOMIC DNA]</scope>
    <source>
        <strain evidence="2">cv. OR44</strain>
    </source>
</reference>
<dbReference type="HOGENOM" id="CLU_1386136_0_0_1"/>
<protein>
    <submittedName>
        <fullName evidence="2">Uncharacterized protein</fullName>
    </submittedName>
</protein>
<keyword evidence="3" id="KW-1185">Reference proteome</keyword>
<evidence type="ECO:0000313" key="3">
    <source>
        <dbReference type="Proteomes" id="UP000008021"/>
    </source>
</evidence>
<feature type="region of interest" description="Disordered" evidence="1">
    <location>
        <begin position="1"/>
        <end position="58"/>
    </location>
</feature>
<dbReference type="Gramene" id="OMERI07G21090.2">
    <property type="protein sequence ID" value="OMERI07G21090.2"/>
    <property type="gene ID" value="OMERI07G21090"/>
</dbReference>
<accession>A0A0E0EFE9</accession>
<reference evidence="2" key="1">
    <citation type="submission" date="2015-04" db="UniProtKB">
        <authorList>
            <consortium name="EnsemblPlants"/>
        </authorList>
    </citation>
    <scope>IDENTIFICATION</scope>
</reference>
<organism evidence="2">
    <name type="scientific">Oryza meridionalis</name>
    <dbReference type="NCBI Taxonomy" id="40149"/>
    <lineage>
        <taxon>Eukaryota</taxon>
        <taxon>Viridiplantae</taxon>
        <taxon>Streptophyta</taxon>
        <taxon>Embryophyta</taxon>
        <taxon>Tracheophyta</taxon>
        <taxon>Spermatophyta</taxon>
        <taxon>Magnoliopsida</taxon>
        <taxon>Liliopsida</taxon>
        <taxon>Poales</taxon>
        <taxon>Poaceae</taxon>
        <taxon>BOP clade</taxon>
        <taxon>Oryzoideae</taxon>
        <taxon>Oryzeae</taxon>
        <taxon>Oryzinae</taxon>
        <taxon>Oryza</taxon>
    </lineage>
</organism>
<evidence type="ECO:0000313" key="2">
    <source>
        <dbReference type="EnsemblPlants" id="OMERI07G21090.2"/>
    </source>
</evidence>
<evidence type="ECO:0000256" key="1">
    <source>
        <dbReference type="SAM" id="MobiDB-lite"/>
    </source>
</evidence>
<dbReference type="Proteomes" id="UP000008021">
    <property type="component" value="Chromosome 7"/>
</dbReference>